<dbReference type="EMBL" id="JBHSNA010000001">
    <property type="protein sequence ID" value="MFC5564894.1"/>
    <property type="molecule type" value="Genomic_DNA"/>
</dbReference>
<keyword evidence="3" id="KW-1185">Reference proteome</keyword>
<evidence type="ECO:0000313" key="2">
    <source>
        <dbReference type="EMBL" id="MFC5564894.1"/>
    </source>
</evidence>
<evidence type="ECO:0000256" key="1">
    <source>
        <dbReference type="SAM" id="Phobius"/>
    </source>
</evidence>
<comment type="caution">
    <text evidence="2">The sequence shown here is derived from an EMBL/GenBank/DDBJ whole genome shotgun (WGS) entry which is preliminary data.</text>
</comment>
<keyword evidence="1" id="KW-0812">Transmembrane</keyword>
<gene>
    <name evidence="2" type="ORF">ACFPOC_00465</name>
</gene>
<sequence length="91" mass="9776">MARAPRRPVFLPPAGYRQRRLRDAARLLPVAGIVLLLIPLLWKPSGTPQGVGNAAALLYVFGVWAALVAGARLLAWLLRLDAEEEGGEGPP</sequence>
<name>A0ABW0S7E0_9RHOB</name>
<feature type="transmembrane region" description="Helical" evidence="1">
    <location>
        <begin position="24"/>
        <end position="42"/>
    </location>
</feature>
<dbReference type="Proteomes" id="UP001596056">
    <property type="component" value="Unassembled WGS sequence"/>
</dbReference>
<evidence type="ECO:0000313" key="3">
    <source>
        <dbReference type="Proteomes" id="UP001596056"/>
    </source>
</evidence>
<feature type="transmembrane region" description="Helical" evidence="1">
    <location>
        <begin position="54"/>
        <end position="75"/>
    </location>
</feature>
<keyword evidence="1" id="KW-0472">Membrane</keyword>
<protein>
    <submittedName>
        <fullName evidence="2">Uncharacterized protein</fullName>
    </submittedName>
</protein>
<organism evidence="2 3">
    <name type="scientific">Rubellimicrobium aerolatum</name>
    <dbReference type="NCBI Taxonomy" id="490979"/>
    <lineage>
        <taxon>Bacteria</taxon>
        <taxon>Pseudomonadati</taxon>
        <taxon>Pseudomonadota</taxon>
        <taxon>Alphaproteobacteria</taxon>
        <taxon>Rhodobacterales</taxon>
        <taxon>Roseobacteraceae</taxon>
        <taxon>Rubellimicrobium</taxon>
    </lineage>
</organism>
<keyword evidence="1" id="KW-1133">Transmembrane helix</keyword>
<dbReference type="RefSeq" id="WP_209837273.1">
    <property type="nucleotide sequence ID" value="NZ_JAGGJP010000001.1"/>
</dbReference>
<reference evidence="3" key="1">
    <citation type="journal article" date="2019" name="Int. J. Syst. Evol. Microbiol.">
        <title>The Global Catalogue of Microorganisms (GCM) 10K type strain sequencing project: providing services to taxonomists for standard genome sequencing and annotation.</title>
        <authorList>
            <consortium name="The Broad Institute Genomics Platform"/>
            <consortium name="The Broad Institute Genome Sequencing Center for Infectious Disease"/>
            <person name="Wu L."/>
            <person name="Ma J."/>
        </authorList>
    </citation>
    <scope>NUCLEOTIDE SEQUENCE [LARGE SCALE GENOMIC DNA]</scope>
    <source>
        <strain evidence="3">KACC 11588</strain>
    </source>
</reference>
<accession>A0ABW0S7E0</accession>
<proteinExistence type="predicted"/>